<evidence type="ECO:0000256" key="1">
    <source>
        <dbReference type="SAM" id="MobiDB-lite"/>
    </source>
</evidence>
<feature type="compositionally biased region" description="Basic residues" evidence="1">
    <location>
        <begin position="91"/>
        <end position="103"/>
    </location>
</feature>
<gene>
    <name evidence="2" type="ORF">Pflav_009280</name>
</gene>
<dbReference type="AlphaFoldDB" id="A0A6F8XL47"/>
<accession>A0A6F8XL47</accession>
<dbReference type="EMBL" id="AP022870">
    <property type="protein sequence ID" value="BCB74518.1"/>
    <property type="molecule type" value="Genomic_DNA"/>
</dbReference>
<feature type="region of interest" description="Disordered" evidence="1">
    <location>
        <begin position="75"/>
        <end position="103"/>
    </location>
</feature>
<evidence type="ECO:0000313" key="3">
    <source>
        <dbReference type="Proteomes" id="UP000502508"/>
    </source>
</evidence>
<dbReference type="Proteomes" id="UP000502508">
    <property type="component" value="Chromosome"/>
</dbReference>
<proteinExistence type="predicted"/>
<reference evidence="2 3" key="1">
    <citation type="submission" date="2020-03" db="EMBL/GenBank/DDBJ databases">
        <title>Whole genome shotgun sequence of Phytohabitans flavus NBRC 107702.</title>
        <authorList>
            <person name="Komaki H."/>
            <person name="Tamura T."/>
        </authorList>
    </citation>
    <scope>NUCLEOTIDE SEQUENCE [LARGE SCALE GENOMIC DNA]</scope>
    <source>
        <strain evidence="2 3">NBRC 107702</strain>
    </source>
</reference>
<protein>
    <submittedName>
        <fullName evidence="2">Uncharacterized protein</fullName>
    </submittedName>
</protein>
<name>A0A6F8XL47_9ACTN</name>
<feature type="region of interest" description="Disordered" evidence="1">
    <location>
        <begin position="1"/>
        <end position="40"/>
    </location>
</feature>
<reference evidence="2 3" key="2">
    <citation type="submission" date="2020-03" db="EMBL/GenBank/DDBJ databases">
        <authorList>
            <person name="Ichikawa N."/>
            <person name="Kimura A."/>
            <person name="Kitahashi Y."/>
            <person name="Uohara A."/>
        </authorList>
    </citation>
    <scope>NUCLEOTIDE SEQUENCE [LARGE SCALE GENOMIC DNA]</scope>
    <source>
        <strain evidence="2 3">NBRC 107702</strain>
    </source>
</reference>
<feature type="compositionally biased region" description="Basic and acidic residues" evidence="1">
    <location>
        <begin position="1"/>
        <end position="13"/>
    </location>
</feature>
<dbReference type="KEGG" id="pfla:Pflav_009280"/>
<keyword evidence="3" id="KW-1185">Reference proteome</keyword>
<sequence length="103" mass="11797">MLLRPSQRDDRRKTTAPTHPGDYWSPAVIDADHHPSPSYGTAHSTTYTTLGVSGMTVYLDPARGTWFYVFDPDSRRRQQRRRGFASEQAARPRRAGRPPPHRH</sequence>
<organism evidence="2 3">
    <name type="scientific">Phytohabitans flavus</name>
    <dbReference type="NCBI Taxonomy" id="1076124"/>
    <lineage>
        <taxon>Bacteria</taxon>
        <taxon>Bacillati</taxon>
        <taxon>Actinomycetota</taxon>
        <taxon>Actinomycetes</taxon>
        <taxon>Micromonosporales</taxon>
        <taxon>Micromonosporaceae</taxon>
    </lineage>
</organism>
<evidence type="ECO:0000313" key="2">
    <source>
        <dbReference type="EMBL" id="BCB74518.1"/>
    </source>
</evidence>